<dbReference type="Proteomes" id="UP001525890">
    <property type="component" value="Unassembled WGS sequence"/>
</dbReference>
<dbReference type="PROSITE" id="PS50082">
    <property type="entry name" value="WD_REPEATS_2"/>
    <property type="match status" value="7"/>
</dbReference>
<feature type="repeat" description="WD" evidence="3">
    <location>
        <begin position="402"/>
        <end position="443"/>
    </location>
</feature>
<dbReference type="Pfam" id="PF00069">
    <property type="entry name" value="Pkinase"/>
    <property type="match status" value="1"/>
</dbReference>
<keyword evidence="6" id="KW-1185">Reference proteome</keyword>
<dbReference type="Gene3D" id="2.130.10.10">
    <property type="entry name" value="YVTN repeat-like/Quinoprotein amine dehydrogenase"/>
    <property type="match status" value="3"/>
</dbReference>
<feature type="repeat" description="WD" evidence="3">
    <location>
        <begin position="486"/>
        <end position="527"/>
    </location>
</feature>
<keyword evidence="5" id="KW-0418">Kinase</keyword>
<evidence type="ECO:0000313" key="5">
    <source>
        <dbReference type="EMBL" id="MCT7969634.1"/>
    </source>
</evidence>
<dbReference type="InterPro" id="IPR036322">
    <property type="entry name" value="WD40_repeat_dom_sf"/>
</dbReference>
<keyword evidence="5" id="KW-0723">Serine/threonine-protein kinase</keyword>
<feature type="repeat" description="WD" evidence="3">
    <location>
        <begin position="310"/>
        <end position="341"/>
    </location>
</feature>
<protein>
    <submittedName>
        <fullName evidence="5">Serine/threonine protein kinase</fullName>
    </submittedName>
</protein>
<evidence type="ECO:0000256" key="3">
    <source>
        <dbReference type="PROSITE-ProRule" id="PRU00221"/>
    </source>
</evidence>
<evidence type="ECO:0000256" key="1">
    <source>
        <dbReference type="ARBA" id="ARBA00022574"/>
    </source>
</evidence>
<dbReference type="InterPro" id="IPR019775">
    <property type="entry name" value="WD40_repeat_CS"/>
</dbReference>
<feature type="repeat" description="WD" evidence="3">
    <location>
        <begin position="569"/>
        <end position="601"/>
    </location>
</feature>
<feature type="repeat" description="WD" evidence="3">
    <location>
        <begin position="444"/>
        <end position="485"/>
    </location>
</feature>
<keyword evidence="1 3" id="KW-0853">WD repeat</keyword>
<feature type="repeat" description="WD" evidence="3">
    <location>
        <begin position="527"/>
        <end position="568"/>
    </location>
</feature>
<dbReference type="InterPro" id="IPR020472">
    <property type="entry name" value="WD40_PAC1"/>
</dbReference>
<dbReference type="SMART" id="SM00320">
    <property type="entry name" value="WD40"/>
    <property type="match status" value="7"/>
</dbReference>
<dbReference type="CDD" id="cd14014">
    <property type="entry name" value="STKc_PknB_like"/>
    <property type="match status" value="1"/>
</dbReference>
<dbReference type="SUPFAM" id="SSF50978">
    <property type="entry name" value="WD40 repeat-like"/>
    <property type="match status" value="1"/>
</dbReference>
<dbReference type="PROSITE" id="PS50011">
    <property type="entry name" value="PROTEIN_KINASE_DOM"/>
    <property type="match status" value="1"/>
</dbReference>
<dbReference type="PRINTS" id="PR00320">
    <property type="entry name" value="GPROTEINBRPT"/>
</dbReference>
<dbReference type="PANTHER" id="PTHR22847">
    <property type="entry name" value="WD40 REPEAT PROTEIN"/>
    <property type="match status" value="1"/>
</dbReference>
<gene>
    <name evidence="5" type="ORF">NG799_25300</name>
</gene>
<keyword evidence="2" id="KW-0677">Repeat</keyword>
<keyword evidence="5" id="KW-0808">Transferase</keyword>
<accession>A0ABT2MXZ7</accession>
<dbReference type="GO" id="GO:0004674">
    <property type="term" value="F:protein serine/threonine kinase activity"/>
    <property type="evidence" value="ECO:0007669"/>
    <property type="project" value="UniProtKB-KW"/>
</dbReference>
<sequence>MNHCLNPVCKQPKNPEGNKFCQTCGSKLLLRDHYRALKPIGSSTYSRTFLAVDEDIPSKPFCVIKQFFPPRTVSEAQKAAELFQREAVQLDRLGQHPQIPRLLAYFEQDKHQYLIQEFMEGKTLGEELKQSGAFSEQQIFTFLKQILPLLHFVHSNQVIHRDIKPANIIRRPRVSGGDSSSLTRSDSLLLVGFSAVKSLSNQPTIGNATIIGSPEYTASEQLTGNPTFASDLYSLGVTCIELLTQTSPFNLRHGNQWEWRQYLSRPVSAALGKILDKLLQDKPSQRYQSAPEVLQELDSLQPREWKCVETFASGSRIRCVAVSPDSQLIASGSEENRIQLWYPGRGKSGEQLGNWLSGHSGWVQAVVFSPDGRLLMSGSCDRSLKVWDLGTGKLLRSLGDWFAPHTGWINAIALNSPGTILASGSTDTTIKLWNISTGKQFATLTDHQGTIESVAISPDGKLLASGSGDRTVKLWELPTGKAVATFTGHEDMVRSLTFSPDSQILASGSRDHTIKLWQVNSGELLGTLTHTDWIETVAFSPQLPLVVGGTRNGAVGFWNPYTGEELNGVQAHSASVNSVVFASNGRVMISGSADGSIKLWQAPFSTTGGG</sequence>
<name>A0ABT2MXZ7_9CYAN</name>
<reference evidence="5 6" key="1">
    <citation type="journal article" date="2022" name="Front. Microbiol.">
        <title>High genomic differentiation and limited gene flow indicate recent cryptic speciation within the genus Laspinema (cyanobacteria).</title>
        <authorList>
            <person name="Stanojkovic A."/>
            <person name="Skoupy S."/>
            <person name="Skaloud P."/>
            <person name="Dvorak P."/>
        </authorList>
    </citation>
    <scope>NUCLEOTIDE SEQUENCE [LARGE SCALE GENOMIC DNA]</scope>
    <source>
        <strain evidence="5 6">D2a</strain>
    </source>
</reference>
<dbReference type="PROSITE" id="PS00678">
    <property type="entry name" value="WD_REPEATS_1"/>
    <property type="match status" value="3"/>
</dbReference>
<dbReference type="Gene3D" id="1.10.510.10">
    <property type="entry name" value="Transferase(Phosphotransferase) domain 1"/>
    <property type="match status" value="1"/>
</dbReference>
<dbReference type="InterPro" id="IPR000719">
    <property type="entry name" value="Prot_kinase_dom"/>
</dbReference>
<evidence type="ECO:0000256" key="2">
    <source>
        <dbReference type="ARBA" id="ARBA00022737"/>
    </source>
</evidence>
<feature type="repeat" description="WD" evidence="3">
    <location>
        <begin position="356"/>
        <end position="397"/>
    </location>
</feature>
<dbReference type="EMBL" id="JAMXFF010000056">
    <property type="protein sequence ID" value="MCT7969634.1"/>
    <property type="molecule type" value="Genomic_DNA"/>
</dbReference>
<evidence type="ECO:0000259" key="4">
    <source>
        <dbReference type="PROSITE" id="PS50011"/>
    </source>
</evidence>
<dbReference type="SMART" id="SM00220">
    <property type="entry name" value="S_TKc"/>
    <property type="match status" value="1"/>
</dbReference>
<proteinExistence type="predicted"/>
<dbReference type="Pfam" id="PF00400">
    <property type="entry name" value="WD40"/>
    <property type="match status" value="7"/>
</dbReference>
<dbReference type="InterPro" id="IPR011009">
    <property type="entry name" value="Kinase-like_dom_sf"/>
</dbReference>
<dbReference type="InterPro" id="IPR001680">
    <property type="entry name" value="WD40_rpt"/>
</dbReference>
<feature type="domain" description="Protein kinase" evidence="4">
    <location>
        <begin position="34"/>
        <end position="300"/>
    </location>
</feature>
<dbReference type="CDD" id="cd00200">
    <property type="entry name" value="WD40"/>
    <property type="match status" value="1"/>
</dbReference>
<evidence type="ECO:0000313" key="6">
    <source>
        <dbReference type="Proteomes" id="UP001525890"/>
    </source>
</evidence>
<dbReference type="PANTHER" id="PTHR22847:SF637">
    <property type="entry name" value="WD REPEAT DOMAIN 5B"/>
    <property type="match status" value="1"/>
</dbReference>
<dbReference type="PROSITE" id="PS50294">
    <property type="entry name" value="WD_REPEATS_REGION"/>
    <property type="match status" value="5"/>
</dbReference>
<dbReference type="Gene3D" id="3.30.200.20">
    <property type="entry name" value="Phosphorylase Kinase, domain 1"/>
    <property type="match status" value="1"/>
</dbReference>
<organism evidence="5 6">
    <name type="scientific">Laspinema palackyanum D2a</name>
    <dbReference type="NCBI Taxonomy" id="2953684"/>
    <lineage>
        <taxon>Bacteria</taxon>
        <taxon>Bacillati</taxon>
        <taxon>Cyanobacteriota</taxon>
        <taxon>Cyanophyceae</taxon>
        <taxon>Oscillatoriophycideae</taxon>
        <taxon>Oscillatoriales</taxon>
        <taxon>Laspinemataceae</taxon>
        <taxon>Laspinema</taxon>
        <taxon>Laspinema palackyanum</taxon>
    </lineage>
</organism>
<dbReference type="SUPFAM" id="SSF56112">
    <property type="entry name" value="Protein kinase-like (PK-like)"/>
    <property type="match status" value="1"/>
</dbReference>
<dbReference type="InterPro" id="IPR015943">
    <property type="entry name" value="WD40/YVTN_repeat-like_dom_sf"/>
</dbReference>
<dbReference type="NCBIfam" id="NF045510">
    <property type="entry name" value="4Cys_prefix_kin"/>
    <property type="match status" value="1"/>
</dbReference>
<comment type="caution">
    <text evidence="5">The sequence shown here is derived from an EMBL/GenBank/DDBJ whole genome shotgun (WGS) entry which is preliminary data.</text>
</comment>